<organism evidence="1 3">
    <name type="scientific">Mangrovimonas cancribranchiae</name>
    <dbReference type="NCBI Taxonomy" id="3080055"/>
    <lineage>
        <taxon>Bacteria</taxon>
        <taxon>Pseudomonadati</taxon>
        <taxon>Bacteroidota</taxon>
        <taxon>Flavobacteriia</taxon>
        <taxon>Flavobacteriales</taxon>
        <taxon>Flavobacteriaceae</taxon>
        <taxon>Mangrovimonas</taxon>
    </lineage>
</organism>
<dbReference type="PANTHER" id="PTHR10000">
    <property type="entry name" value="PHOSPHOSERINE PHOSPHATASE"/>
    <property type="match status" value="1"/>
</dbReference>
<evidence type="ECO:0000313" key="1">
    <source>
        <dbReference type="EMBL" id="WXA02839.1"/>
    </source>
</evidence>
<dbReference type="AlphaFoldDB" id="A0AAU6NYY2"/>
<dbReference type="InterPro" id="IPR006379">
    <property type="entry name" value="HAD-SF_hydro_IIB"/>
</dbReference>
<dbReference type="PROSITE" id="PS01228">
    <property type="entry name" value="COF_1"/>
    <property type="match status" value="1"/>
</dbReference>
<dbReference type="GO" id="GO:0005829">
    <property type="term" value="C:cytosol"/>
    <property type="evidence" value="ECO:0007669"/>
    <property type="project" value="TreeGrafter"/>
</dbReference>
<sequence length="275" mass="31405">MNLSQVKLVVTDMDGTLLNSKGQVSEEFFTLFKMLQKHNVHFIAASGRQYHSIVSKLNTIKENITIIAENGGIAKRNNTHLHANYFPNSDVQKIIPFLRNINDAHIVLCGEKAAYIESKDEAFITMFKEYYTEYKVVENLTEVNNDNFLKIAVYSFGGAEENLYPHFKQFEDIIQVKISGNNWMDLSHIDTNKGYALQKIQHELDVLPSETIVFGDYNNDLEMLQLSEFSFAMQNAHPNVKQTAKYETKSNDDGGVEFILKKLIEDKESLISSDC</sequence>
<dbReference type="EMBL" id="CP136925">
    <property type="protein sequence ID" value="WXA11999.1"/>
    <property type="molecule type" value="Genomic_DNA"/>
</dbReference>
<dbReference type="Gene3D" id="3.40.50.1000">
    <property type="entry name" value="HAD superfamily/HAD-like"/>
    <property type="match status" value="1"/>
</dbReference>
<dbReference type="EC" id="3.-.-.-" evidence="1"/>
<dbReference type="PANTHER" id="PTHR10000:SF8">
    <property type="entry name" value="HAD SUPERFAMILY HYDROLASE-LIKE, TYPE 3"/>
    <property type="match status" value="1"/>
</dbReference>
<dbReference type="SUPFAM" id="SSF56784">
    <property type="entry name" value="HAD-like"/>
    <property type="match status" value="1"/>
</dbReference>
<dbReference type="GO" id="GO:0016791">
    <property type="term" value="F:phosphatase activity"/>
    <property type="evidence" value="ECO:0007669"/>
    <property type="project" value="TreeGrafter"/>
</dbReference>
<evidence type="ECO:0000313" key="3">
    <source>
        <dbReference type="Proteomes" id="UP001368318"/>
    </source>
</evidence>
<dbReference type="RefSeq" id="WP_338730916.1">
    <property type="nucleotide sequence ID" value="NZ_CP136924.1"/>
</dbReference>
<dbReference type="GO" id="GO:0000287">
    <property type="term" value="F:magnesium ion binding"/>
    <property type="evidence" value="ECO:0007669"/>
    <property type="project" value="TreeGrafter"/>
</dbReference>
<accession>A0AAU6NYY2</accession>
<name>A0AAU6NYY2_9FLAO</name>
<dbReference type="CDD" id="cd07518">
    <property type="entry name" value="HAD_YbiV-Like"/>
    <property type="match status" value="1"/>
</dbReference>
<dbReference type="NCBIfam" id="TIGR01484">
    <property type="entry name" value="HAD-SF-IIB"/>
    <property type="match status" value="1"/>
</dbReference>
<dbReference type="Gene3D" id="3.30.1240.10">
    <property type="match status" value="1"/>
</dbReference>
<reference evidence="1 3" key="1">
    <citation type="submission" date="2023-10" db="EMBL/GenBank/DDBJ databases">
        <title>Culture-based analysis of two novel bacteria associated with mangrove crab gills.</title>
        <authorList>
            <person name="Yang X."/>
            <person name="Garuglieri E."/>
            <person name="Van Goethem M.W."/>
            <person name="Fusi M."/>
            <person name="Marasco R."/>
            <person name="Daffonchio D.G."/>
        </authorList>
    </citation>
    <scope>NUCLEOTIDE SEQUENCE [LARGE SCALE GENOMIC DNA]</scope>
    <source>
        <strain evidence="2">UG2-1</strain>
        <strain evidence="1">UG2-2</strain>
        <strain evidence="3">UG2_2</strain>
    </source>
</reference>
<dbReference type="KEGG" id="mcaa:R3L15_07610"/>
<dbReference type="InterPro" id="IPR023214">
    <property type="entry name" value="HAD_sf"/>
</dbReference>
<dbReference type="Pfam" id="PF08282">
    <property type="entry name" value="Hydrolase_3"/>
    <property type="match status" value="1"/>
</dbReference>
<evidence type="ECO:0000313" key="2">
    <source>
        <dbReference type="EMBL" id="WXA11999.1"/>
    </source>
</evidence>
<keyword evidence="1" id="KW-0378">Hydrolase</keyword>
<dbReference type="EMBL" id="CP136924">
    <property type="protein sequence ID" value="WXA02839.1"/>
    <property type="molecule type" value="Genomic_DNA"/>
</dbReference>
<dbReference type="NCBIfam" id="TIGR00099">
    <property type="entry name" value="Cof-subfamily"/>
    <property type="match status" value="1"/>
</dbReference>
<dbReference type="SFLD" id="SFLDS00003">
    <property type="entry name" value="Haloacid_Dehalogenase"/>
    <property type="match status" value="1"/>
</dbReference>
<dbReference type="InterPro" id="IPR036412">
    <property type="entry name" value="HAD-like_sf"/>
</dbReference>
<dbReference type="Proteomes" id="UP001368318">
    <property type="component" value="Chromosome"/>
</dbReference>
<proteinExistence type="predicted"/>
<gene>
    <name evidence="2" type="ORF">R3L15_07610</name>
    <name evidence="1" type="ORF">R3L16_13975</name>
</gene>
<keyword evidence="3" id="KW-1185">Reference proteome</keyword>
<dbReference type="InterPro" id="IPR000150">
    <property type="entry name" value="Cof"/>
</dbReference>
<dbReference type="SFLD" id="SFLDG01140">
    <property type="entry name" value="C2.B:_Phosphomannomutase_and_P"/>
    <property type="match status" value="1"/>
</dbReference>
<protein>
    <submittedName>
        <fullName evidence="1">HAD family hydrolase</fullName>
        <ecNumber evidence="1">3.-.-.-</ecNumber>
    </submittedName>
</protein>